<dbReference type="Gene3D" id="3.40.50.300">
    <property type="entry name" value="P-loop containing nucleotide triphosphate hydrolases"/>
    <property type="match status" value="1"/>
</dbReference>
<proteinExistence type="inferred from homology"/>
<gene>
    <name evidence="3" type="ORF">ACFPN2_08185</name>
</gene>
<dbReference type="Pfam" id="PF00004">
    <property type="entry name" value="AAA"/>
    <property type="match status" value="1"/>
</dbReference>
<feature type="domain" description="AAA+ ATPase" evidence="2">
    <location>
        <begin position="192"/>
        <end position="324"/>
    </location>
</feature>
<comment type="caution">
    <text evidence="3">The sequence shown here is derived from an EMBL/GenBank/DDBJ whole genome shotgun (WGS) entry which is preliminary data.</text>
</comment>
<protein>
    <submittedName>
        <fullName evidence="3">AAA family ATPase</fullName>
    </submittedName>
</protein>
<evidence type="ECO:0000259" key="2">
    <source>
        <dbReference type="SMART" id="SM00382"/>
    </source>
</evidence>
<reference evidence="4" key="1">
    <citation type="journal article" date="2019" name="Int. J. Syst. Evol. Microbiol.">
        <title>The Global Catalogue of Microorganisms (GCM) 10K type strain sequencing project: providing services to taxonomists for standard genome sequencing and annotation.</title>
        <authorList>
            <consortium name="The Broad Institute Genomics Platform"/>
            <consortium name="The Broad Institute Genome Sequencing Center for Infectious Disease"/>
            <person name="Wu L."/>
            <person name="Ma J."/>
        </authorList>
    </citation>
    <scope>NUCLEOTIDE SEQUENCE [LARGE SCALE GENOMIC DNA]</scope>
    <source>
        <strain evidence="4">CGMCC 1.10759</strain>
    </source>
</reference>
<dbReference type="EMBL" id="JBHSDU010000003">
    <property type="protein sequence ID" value="MFC4309055.1"/>
    <property type="molecule type" value="Genomic_DNA"/>
</dbReference>
<dbReference type="InterPro" id="IPR050747">
    <property type="entry name" value="Mitochondrial_chaperone_BCS1"/>
</dbReference>
<evidence type="ECO:0000313" key="3">
    <source>
        <dbReference type="EMBL" id="MFC4309055.1"/>
    </source>
</evidence>
<dbReference type="RefSeq" id="WP_380596119.1">
    <property type="nucleotide sequence ID" value="NZ_JBHSDU010000003.1"/>
</dbReference>
<dbReference type="InterPro" id="IPR003593">
    <property type="entry name" value="AAA+_ATPase"/>
</dbReference>
<evidence type="ECO:0000256" key="1">
    <source>
        <dbReference type="ARBA" id="ARBA00007448"/>
    </source>
</evidence>
<dbReference type="SUPFAM" id="SSF52540">
    <property type="entry name" value="P-loop containing nucleoside triphosphate hydrolases"/>
    <property type="match status" value="1"/>
</dbReference>
<dbReference type="SMART" id="SM00382">
    <property type="entry name" value="AAA"/>
    <property type="match status" value="1"/>
</dbReference>
<comment type="similarity">
    <text evidence="1">Belongs to the AAA ATPase family. BCS1 subfamily.</text>
</comment>
<sequence length="371" mass="41299">MSIHKLNPDRTQPEPNPLAVGLNFHHEIYDFAETILKARAIRALESVAAKYPVYRHVRYASQRKLEELFDDIALHCGLSACRLGIGELLLEGPGILVNVEGSRTAGFTSCGFSFWADSIARVDELREKLIRIIGEAYARRRVFTLDWYFMSARMGLSSTSFDELVADEMYDEAYPALGRSVPDFIRGYLDADETVLMLLGPPGTGKTRLVRAILGAMSDRKGDSAKVMYTADKRALENDEIFVNFITGQHDAFVIEDADHLLLARSNGNHDLHRFLAIADGVVRAQGRKIIFTTNLPNVTDVDDALLRPGRCYASVRAPLLVREEAAALMRRLVEDRDQAESLVDSLFAAGVKGVSVADVYRARPKARRPS</sequence>
<dbReference type="PANTHER" id="PTHR23070">
    <property type="entry name" value="BCS1 AAA-TYPE ATPASE"/>
    <property type="match status" value="1"/>
</dbReference>
<keyword evidence="4" id="KW-1185">Reference proteome</keyword>
<organism evidence="3 4">
    <name type="scientific">Steroidobacter flavus</name>
    <dbReference type="NCBI Taxonomy" id="1842136"/>
    <lineage>
        <taxon>Bacteria</taxon>
        <taxon>Pseudomonadati</taxon>
        <taxon>Pseudomonadota</taxon>
        <taxon>Gammaproteobacteria</taxon>
        <taxon>Steroidobacterales</taxon>
        <taxon>Steroidobacteraceae</taxon>
        <taxon>Steroidobacter</taxon>
    </lineage>
</organism>
<evidence type="ECO:0000313" key="4">
    <source>
        <dbReference type="Proteomes" id="UP001595904"/>
    </source>
</evidence>
<dbReference type="Proteomes" id="UP001595904">
    <property type="component" value="Unassembled WGS sequence"/>
</dbReference>
<accession>A0ABV8SNX1</accession>
<dbReference type="InterPro" id="IPR027417">
    <property type="entry name" value="P-loop_NTPase"/>
</dbReference>
<dbReference type="InterPro" id="IPR003959">
    <property type="entry name" value="ATPase_AAA_core"/>
</dbReference>
<name>A0ABV8SNX1_9GAMM</name>